<dbReference type="EMBL" id="ANOF01000050">
    <property type="protein sequence ID" value="EMI28024.1"/>
    <property type="molecule type" value="Genomic_DNA"/>
</dbReference>
<dbReference type="AlphaFoldDB" id="M5SP37"/>
<accession>M5SP37</accession>
<dbReference type="GO" id="GO:0008703">
    <property type="term" value="F:5-amino-6-(5-phosphoribosylamino)uracil reductase activity"/>
    <property type="evidence" value="ECO:0007669"/>
    <property type="project" value="InterPro"/>
</dbReference>
<dbReference type="PATRIC" id="fig|1263868.3.peg.1546"/>
<evidence type="ECO:0000313" key="2">
    <source>
        <dbReference type="EMBL" id="EMI28024.1"/>
    </source>
</evidence>
<evidence type="ECO:0000259" key="1">
    <source>
        <dbReference type="Pfam" id="PF01872"/>
    </source>
</evidence>
<name>M5SP37_9BACT</name>
<proteinExistence type="predicted"/>
<dbReference type="PANTHER" id="PTHR38011">
    <property type="entry name" value="DIHYDROFOLATE REDUCTASE FAMILY PROTEIN (AFU_ORTHOLOGUE AFUA_8G06820)"/>
    <property type="match status" value="1"/>
</dbReference>
<feature type="domain" description="Bacterial bifunctional deaminase-reductase C-terminal" evidence="1">
    <location>
        <begin position="7"/>
        <end position="173"/>
    </location>
</feature>
<sequence length="185" mass="20188">MSAIASVFIATSLDGFIARANGGLDWLDNANATVPAGEDCGYGEFMQSVDALAMGRRTYEKVRTFGPWAYGETPVIVLSRTPIVFPDEVPDCVTHSSESPEELHRRLSSEGAKKLYIDGGVTIQRFLRAGLINELVVTVIPILLGEGIPLFGPLVKDIRLTHQDTKTFDCGFVQSKYKVHSIGKD</sequence>
<dbReference type="InterPro" id="IPR024072">
    <property type="entry name" value="DHFR-like_dom_sf"/>
</dbReference>
<protein>
    <submittedName>
        <fullName evidence="2">Dihydrofolate reductase</fullName>
    </submittedName>
</protein>
<comment type="caution">
    <text evidence="2">The sequence shown here is derived from an EMBL/GenBank/DDBJ whole genome shotgun (WGS) entry which is preliminary data.</text>
</comment>
<dbReference type="Pfam" id="PF01872">
    <property type="entry name" value="RibD_C"/>
    <property type="match status" value="1"/>
</dbReference>
<dbReference type="PANTHER" id="PTHR38011:SF11">
    <property type="entry name" value="2,5-DIAMINO-6-RIBOSYLAMINO-4(3H)-PYRIMIDINONE 5'-PHOSPHATE REDUCTASE"/>
    <property type="match status" value="1"/>
</dbReference>
<organism evidence="2 3">
    <name type="scientific">Rhodopirellula europaea SH398</name>
    <dbReference type="NCBI Taxonomy" id="1263868"/>
    <lineage>
        <taxon>Bacteria</taxon>
        <taxon>Pseudomonadati</taxon>
        <taxon>Planctomycetota</taxon>
        <taxon>Planctomycetia</taxon>
        <taxon>Pirellulales</taxon>
        <taxon>Pirellulaceae</taxon>
        <taxon>Rhodopirellula</taxon>
    </lineage>
</organism>
<reference evidence="2 3" key="1">
    <citation type="journal article" date="2013" name="Mar. Genomics">
        <title>Expression of sulfatases in Rhodopirellula baltica and the diversity of sulfatases in the genus Rhodopirellula.</title>
        <authorList>
            <person name="Wegner C.E."/>
            <person name="Richter-Heitmann T."/>
            <person name="Klindworth A."/>
            <person name="Klockow C."/>
            <person name="Richter M."/>
            <person name="Achstetter T."/>
            <person name="Glockner F.O."/>
            <person name="Harder J."/>
        </authorList>
    </citation>
    <scope>NUCLEOTIDE SEQUENCE [LARGE SCALE GENOMIC DNA]</scope>
    <source>
        <strain evidence="2 3">SH398</strain>
    </source>
</reference>
<dbReference type="Proteomes" id="UP000011996">
    <property type="component" value="Unassembled WGS sequence"/>
</dbReference>
<gene>
    <name evidence="2" type="ORF">RESH_01434</name>
</gene>
<dbReference type="Gene3D" id="3.40.430.10">
    <property type="entry name" value="Dihydrofolate Reductase, subunit A"/>
    <property type="match status" value="1"/>
</dbReference>
<dbReference type="SUPFAM" id="SSF53597">
    <property type="entry name" value="Dihydrofolate reductase-like"/>
    <property type="match status" value="1"/>
</dbReference>
<dbReference type="InterPro" id="IPR050765">
    <property type="entry name" value="Riboflavin_Biosynth_HTPR"/>
</dbReference>
<dbReference type="RefSeq" id="WP_008664894.1">
    <property type="nucleotide sequence ID" value="NZ_ANOF01000050.1"/>
</dbReference>
<evidence type="ECO:0000313" key="3">
    <source>
        <dbReference type="Proteomes" id="UP000011996"/>
    </source>
</evidence>
<dbReference type="OrthoDB" id="195113at2"/>
<dbReference type="InterPro" id="IPR002734">
    <property type="entry name" value="RibDG_C"/>
</dbReference>
<dbReference type="STRING" id="1263868.RESH_01434"/>
<dbReference type="GO" id="GO:0009231">
    <property type="term" value="P:riboflavin biosynthetic process"/>
    <property type="evidence" value="ECO:0007669"/>
    <property type="project" value="InterPro"/>
</dbReference>